<dbReference type="EMBL" id="ASRX01000023">
    <property type="protein sequence ID" value="EYF05485.1"/>
    <property type="molecule type" value="Genomic_DNA"/>
</dbReference>
<dbReference type="STRING" id="1192034.CAP_3213"/>
<evidence type="ECO:0000313" key="1">
    <source>
        <dbReference type="EMBL" id="EYF05485.1"/>
    </source>
</evidence>
<sequence length="38" mass="4295">MSVPFTTESSHSVELYAGLWAHNADTWMQVDDLSLIKN</sequence>
<proteinExistence type="predicted"/>
<dbReference type="AlphaFoldDB" id="A0A017T9J5"/>
<comment type="caution">
    <text evidence="1">The sequence shown here is derived from an EMBL/GenBank/DDBJ whole genome shotgun (WGS) entry which is preliminary data.</text>
</comment>
<protein>
    <submittedName>
        <fullName evidence="1">Uncharacterized protein</fullName>
    </submittedName>
</protein>
<name>A0A017T9J5_9BACT</name>
<accession>A0A017T9J5</accession>
<dbReference type="Proteomes" id="UP000019678">
    <property type="component" value="Unassembled WGS sequence"/>
</dbReference>
<evidence type="ECO:0000313" key="2">
    <source>
        <dbReference type="Proteomes" id="UP000019678"/>
    </source>
</evidence>
<gene>
    <name evidence="1" type="ORF">CAP_3213</name>
</gene>
<organism evidence="1 2">
    <name type="scientific">Chondromyces apiculatus DSM 436</name>
    <dbReference type="NCBI Taxonomy" id="1192034"/>
    <lineage>
        <taxon>Bacteria</taxon>
        <taxon>Pseudomonadati</taxon>
        <taxon>Myxococcota</taxon>
        <taxon>Polyangia</taxon>
        <taxon>Polyangiales</taxon>
        <taxon>Polyangiaceae</taxon>
        <taxon>Chondromyces</taxon>
    </lineage>
</organism>
<reference evidence="1 2" key="1">
    <citation type="submission" date="2013-05" db="EMBL/GenBank/DDBJ databases">
        <title>Genome assembly of Chondromyces apiculatus DSM 436.</title>
        <authorList>
            <person name="Sharma G."/>
            <person name="Khatri I."/>
            <person name="Kaur C."/>
            <person name="Mayilraj S."/>
            <person name="Subramanian S."/>
        </authorList>
    </citation>
    <scope>NUCLEOTIDE SEQUENCE [LARGE SCALE GENOMIC DNA]</scope>
    <source>
        <strain evidence="1 2">DSM 436</strain>
    </source>
</reference>
<keyword evidence="2" id="KW-1185">Reference proteome</keyword>